<dbReference type="GeneID" id="98140625"/>
<reference evidence="1 2" key="1">
    <citation type="submission" date="2024-07" db="EMBL/GenBank/DDBJ databases">
        <title>Section-level genome sequencing and comparative genomics of Aspergillus sections Usti and Cavernicolus.</title>
        <authorList>
            <consortium name="Lawrence Berkeley National Laboratory"/>
            <person name="Nybo J.L."/>
            <person name="Vesth T.C."/>
            <person name="Theobald S."/>
            <person name="Frisvad J.C."/>
            <person name="Larsen T.O."/>
            <person name="Kjaerboelling I."/>
            <person name="Rothschild-Mancinelli K."/>
            <person name="Lyhne E.K."/>
            <person name="Kogle M.E."/>
            <person name="Barry K."/>
            <person name="Clum A."/>
            <person name="Na H."/>
            <person name="Ledsgaard L."/>
            <person name="Lin J."/>
            <person name="Lipzen A."/>
            <person name="Kuo A."/>
            <person name="Riley R."/>
            <person name="Mondo S."/>
            <person name="Labutti K."/>
            <person name="Haridas S."/>
            <person name="Pangalinan J."/>
            <person name="Salamov A.A."/>
            <person name="Simmons B.A."/>
            <person name="Magnuson J.K."/>
            <person name="Chen J."/>
            <person name="Drula E."/>
            <person name="Henrissat B."/>
            <person name="Wiebenga A."/>
            <person name="Lubbers R.J."/>
            <person name="Gomes A.C."/>
            <person name="Macurrencykelacurrency M.R."/>
            <person name="Stajich J."/>
            <person name="Grigoriev I.V."/>
            <person name="Mortensen U.H."/>
            <person name="De Vries R.P."/>
            <person name="Baker S.E."/>
            <person name="Andersen M.R."/>
        </authorList>
    </citation>
    <scope>NUCLEOTIDE SEQUENCE [LARGE SCALE GENOMIC DNA]</scope>
    <source>
        <strain evidence="1 2">CBS 449.75</strain>
    </source>
</reference>
<name>A0ABR4LX98_9EURO</name>
<keyword evidence="2" id="KW-1185">Reference proteome</keyword>
<dbReference type="Proteomes" id="UP001610432">
    <property type="component" value="Unassembled WGS sequence"/>
</dbReference>
<evidence type="ECO:0000313" key="1">
    <source>
        <dbReference type="EMBL" id="KAL2869163.1"/>
    </source>
</evidence>
<proteinExistence type="predicted"/>
<gene>
    <name evidence="1" type="ORF">BJX67DRAFT_20938</name>
</gene>
<dbReference type="SUPFAM" id="SSF48403">
    <property type="entry name" value="Ankyrin repeat"/>
    <property type="match status" value="1"/>
</dbReference>
<dbReference type="EMBL" id="JBFXLQ010000010">
    <property type="protein sequence ID" value="KAL2869163.1"/>
    <property type="molecule type" value="Genomic_DNA"/>
</dbReference>
<dbReference type="InterPro" id="IPR002110">
    <property type="entry name" value="Ankyrin_rpt"/>
</dbReference>
<dbReference type="RefSeq" id="XP_070888142.1">
    <property type="nucleotide sequence ID" value="XM_071025553.1"/>
</dbReference>
<protein>
    <recommendedName>
        <fullName evidence="3">Ankyrin repeat-containing domain protein</fullName>
    </recommendedName>
</protein>
<dbReference type="InterPro" id="IPR036770">
    <property type="entry name" value="Ankyrin_rpt-contain_sf"/>
</dbReference>
<comment type="caution">
    <text evidence="1">The sequence shown here is derived from an EMBL/GenBank/DDBJ whole genome shotgun (WGS) entry which is preliminary data.</text>
</comment>
<dbReference type="Gene3D" id="1.25.40.20">
    <property type="entry name" value="Ankyrin repeat-containing domain"/>
    <property type="match status" value="1"/>
</dbReference>
<sequence>MDPSKFTPGVELYTKWGRVDKEPNTPGPVPWAAHYVHEQMIRILLDKEKQVDWTDHHGRTALSWAAHQGNTTILELYYNIMLRLRPGTPMVVHLYLGQLKKARKRHQISCLTMVH</sequence>
<dbReference type="Pfam" id="PF12796">
    <property type="entry name" value="Ank_2"/>
    <property type="match status" value="1"/>
</dbReference>
<evidence type="ECO:0008006" key="3">
    <source>
        <dbReference type="Google" id="ProtNLM"/>
    </source>
</evidence>
<evidence type="ECO:0000313" key="2">
    <source>
        <dbReference type="Proteomes" id="UP001610432"/>
    </source>
</evidence>
<organism evidence="1 2">
    <name type="scientific">Aspergillus lucknowensis</name>
    <dbReference type="NCBI Taxonomy" id="176173"/>
    <lineage>
        <taxon>Eukaryota</taxon>
        <taxon>Fungi</taxon>
        <taxon>Dikarya</taxon>
        <taxon>Ascomycota</taxon>
        <taxon>Pezizomycotina</taxon>
        <taxon>Eurotiomycetes</taxon>
        <taxon>Eurotiomycetidae</taxon>
        <taxon>Eurotiales</taxon>
        <taxon>Aspergillaceae</taxon>
        <taxon>Aspergillus</taxon>
        <taxon>Aspergillus subgen. Nidulantes</taxon>
    </lineage>
</organism>
<accession>A0ABR4LX98</accession>